<dbReference type="InterPro" id="IPR000639">
    <property type="entry name" value="Epox_hydrolase-like"/>
</dbReference>
<dbReference type="Gene3D" id="3.40.50.1820">
    <property type="entry name" value="alpha/beta hydrolase"/>
    <property type="match status" value="1"/>
</dbReference>
<dbReference type="InterPro" id="IPR050228">
    <property type="entry name" value="Carboxylesterase_BioH"/>
</dbReference>
<dbReference type="PRINTS" id="PR00412">
    <property type="entry name" value="EPOXHYDRLASE"/>
</dbReference>
<protein>
    <recommendedName>
        <fullName evidence="2">AB hydrolase-1 domain-containing protein</fullName>
    </recommendedName>
</protein>
<evidence type="ECO:0000313" key="3">
    <source>
        <dbReference type="EMBL" id="THG19670.1"/>
    </source>
</evidence>
<dbReference type="PANTHER" id="PTHR43194">
    <property type="entry name" value="HYDROLASE ALPHA/BETA FOLD FAMILY"/>
    <property type="match status" value="1"/>
</dbReference>
<reference evidence="3 4" key="1">
    <citation type="journal article" date="2018" name="Proc. Natl. Acad. Sci. U.S.A.">
        <title>Draft genome sequence of Camellia sinensis var. sinensis provides insights into the evolution of the tea genome and tea quality.</title>
        <authorList>
            <person name="Wei C."/>
            <person name="Yang H."/>
            <person name="Wang S."/>
            <person name="Zhao J."/>
            <person name="Liu C."/>
            <person name="Gao L."/>
            <person name="Xia E."/>
            <person name="Lu Y."/>
            <person name="Tai Y."/>
            <person name="She G."/>
            <person name="Sun J."/>
            <person name="Cao H."/>
            <person name="Tong W."/>
            <person name="Gao Q."/>
            <person name="Li Y."/>
            <person name="Deng W."/>
            <person name="Jiang X."/>
            <person name="Wang W."/>
            <person name="Chen Q."/>
            <person name="Zhang S."/>
            <person name="Li H."/>
            <person name="Wu J."/>
            <person name="Wang P."/>
            <person name="Li P."/>
            <person name="Shi C."/>
            <person name="Zheng F."/>
            <person name="Jian J."/>
            <person name="Huang B."/>
            <person name="Shan D."/>
            <person name="Shi M."/>
            <person name="Fang C."/>
            <person name="Yue Y."/>
            <person name="Li F."/>
            <person name="Li D."/>
            <person name="Wei S."/>
            <person name="Han B."/>
            <person name="Jiang C."/>
            <person name="Yin Y."/>
            <person name="Xia T."/>
            <person name="Zhang Z."/>
            <person name="Bennetzen J.L."/>
            <person name="Zhao S."/>
            <person name="Wan X."/>
        </authorList>
    </citation>
    <scope>NUCLEOTIDE SEQUENCE [LARGE SCALE GENOMIC DNA]</scope>
    <source>
        <strain evidence="4">cv. Shuchazao</strain>
        <tissue evidence="3">Leaf</tissue>
    </source>
</reference>
<accession>A0A4S4ES52</accession>
<dbReference type="EMBL" id="SDRB02002333">
    <property type="protein sequence ID" value="THG19670.1"/>
    <property type="molecule type" value="Genomic_DNA"/>
</dbReference>
<gene>
    <name evidence="3" type="ORF">TEA_024683</name>
</gene>
<name>A0A4S4ES52_CAMSN</name>
<dbReference type="Proteomes" id="UP000306102">
    <property type="component" value="Unassembled WGS sequence"/>
</dbReference>
<dbReference type="InterPro" id="IPR000073">
    <property type="entry name" value="AB_hydrolase_1"/>
</dbReference>
<feature type="region of interest" description="Disordered" evidence="1">
    <location>
        <begin position="1"/>
        <end position="23"/>
    </location>
</feature>
<feature type="compositionally biased region" description="Low complexity" evidence="1">
    <location>
        <begin position="14"/>
        <end position="23"/>
    </location>
</feature>
<dbReference type="AlphaFoldDB" id="A0A4S4ES52"/>
<dbReference type="SUPFAM" id="SSF53474">
    <property type="entry name" value="alpha/beta-Hydrolases"/>
    <property type="match status" value="1"/>
</dbReference>
<dbReference type="FunFam" id="3.40.50.1820:FF:000168">
    <property type="entry name" value="Alpha/beta-Hydrolases superfamily protein"/>
    <property type="match status" value="1"/>
</dbReference>
<dbReference type="STRING" id="542762.A0A4S4ES52"/>
<dbReference type="PANTHER" id="PTHR43194:SF2">
    <property type="entry name" value="PEROXISOMAL MEMBRANE PROTEIN LPX1"/>
    <property type="match status" value="1"/>
</dbReference>
<proteinExistence type="predicted"/>
<dbReference type="GO" id="GO:0009507">
    <property type="term" value="C:chloroplast"/>
    <property type="evidence" value="ECO:0007669"/>
    <property type="project" value="TreeGrafter"/>
</dbReference>
<dbReference type="GO" id="GO:0016787">
    <property type="term" value="F:hydrolase activity"/>
    <property type="evidence" value="ECO:0007669"/>
    <property type="project" value="UniProtKB-ARBA"/>
</dbReference>
<evidence type="ECO:0000256" key="1">
    <source>
        <dbReference type="SAM" id="MobiDB-lite"/>
    </source>
</evidence>
<evidence type="ECO:0000259" key="2">
    <source>
        <dbReference type="Pfam" id="PF12697"/>
    </source>
</evidence>
<feature type="domain" description="AB hydrolase-1" evidence="2">
    <location>
        <begin position="136"/>
        <end position="383"/>
    </location>
</feature>
<dbReference type="PRINTS" id="PR00111">
    <property type="entry name" value="ABHYDROLASE"/>
</dbReference>
<dbReference type="InterPro" id="IPR029058">
    <property type="entry name" value="AB_hydrolase_fold"/>
</dbReference>
<keyword evidence="4" id="KW-1185">Reference proteome</keyword>
<evidence type="ECO:0000313" key="4">
    <source>
        <dbReference type="Proteomes" id="UP000306102"/>
    </source>
</evidence>
<organism evidence="3 4">
    <name type="scientific">Camellia sinensis var. sinensis</name>
    <name type="common">China tea</name>
    <dbReference type="NCBI Taxonomy" id="542762"/>
    <lineage>
        <taxon>Eukaryota</taxon>
        <taxon>Viridiplantae</taxon>
        <taxon>Streptophyta</taxon>
        <taxon>Embryophyta</taxon>
        <taxon>Tracheophyta</taxon>
        <taxon>Spermatophyta</taxon>
        <taxon>Magnoliopsida</taxon>
        <taxon>eudicotyledons</taxon>
        <taxon>Gunneridae</taxon>
        <taxon>Pentapetalae</taxon>
        <taxon>asterids</taxon>
        <taxon>Ericales</taxon>
        <taxon>Theaceae</taxon>
        <taxon>Camellia</taxon>
    </lineage>
</organism>
<dbReference type="Pfam" id="PF12697">
    <property type="entry name" value="Abhydrolase_6"/>
    <property type="match status" value="1"/>
</dbReference>
<comment type="caution">
    <text evidence="3">The sequence shown here is derived from an EMBL/GenBank/DDBJ whole genome shotgun (WGS) entry which is preliminary data.</text>
</comment>
<sequence>MACTLLSPLNLPTSSSSSSSSSINHCAIKTKTTTTTITATAAAAAANSRCWRRTSRRTATTVIAKASEKDGGEGDDSPAFNPFGFVTNNPSSKSAIQLPESPAEDGNVGQMLYVRPFPTLTYSGPAGAPESRRGTIVFLHGAPTQSFSYRVVMSQMADSGFHCFAPDWIGFGFSDKPQAGYGFDYTEKEFHDEFGKLLDVLGVKSPFYLVVQGFLVGSYGLTWALKNPSRILKLAILNSPITDSSPVPGLFQKLRFPLLGEFTCQNAIEAERFIEAGSPYVLKLEKADVYRLPYLSSSGPGFALLEAAKRANFKGISSQIAAGFASGSWDKPILVAWGTEDKYLPSSVAEEFQKGNPTNVKLKLIEGAGHMPQEDWPEKVVDALRAFLL</sequence>